<keyword evidence="2" id="KW-1185">Reference proteome</keyword>
<accession>A0ABN1QWX7</accession>
<reference evidence="1 2" key="1">
    <citation type="journal article" date="2019" name="Int. J. Syst. Evol. Microbiol.">
        <title>The Global Catalogue of Microorganisms (GCM) 10K type strain sequencing project: providing services to taxonomists for standard genome sequencing and annotation.</title>
        <authorList>
            <consortium name="The Broad Institute Genomics Platform"/>
            <consortium name="The Broad Institute Genome Sequencing Center for Infectious Disease"/>
            <person name="Wu L."/>
            <person name="Ma J."/>
        </authorList>
    </citation>
    <scope>NUCLEOTIDE SEQUENCE [LARGE SCALE GENOMIC DNA]</scope>
    <source>
        <strain evidence="1 2">JCM 11136</strain>
    </source>
</reference>
<gene>
    <name evidence="1" type="ORF">GCM10009560_66070</name>
</gene>
<dbReference type="RefSeq" id="WP_343954127.1">
    <property type="nucleotide sequence ID" value="NZ_BAAAHQ010000042.1"/>
</dbReference>
<evidence type="ECO:0000313" key="2">
    <source>
        <dbReference type="Proteomes" id="UP001501578"/>
    </source>
</evidence>
<dbReference type="EMBL" id="BAAAHQ010000042">
    <property type="protein sequence ID" value="GAA0948581.1"/>
    <property type="molecule type" value="Genomic_DNA"/>
</dbReference>
<organism evidence="1 2">
    <name type="scientific">Nonomuraea longicatena</name>
    <dbReference type="NCBI Taxonomy" id="83682"/>
    <lineage>
        <taxon>Bacteria</taxon>
        <taxon>Bacillati</taxon>
        <taxon>Actinomycetota</taxon>
        <taxon>Actinomycetes</taxon>
        <taxon>Streptosporangiales</taxon>
        <taxon>Streptosporangiaceae</taxon>
        <taxon>Nonomuraea</taxon>
    </lineage>
</organism>
<comment type="caution">
    <text evidence="1">The sequence shown here is derived from an EMBL/GenBank/DDBJ whole genome shotgun (WGS) entry which is preliminary data.</text>
</comment>
<protein>
    <submittedName>
        <fullName evidence="1">Uncharacterized protein</fullName>
    </submittedName>
</protein>
<evidence type="ECO:0000313" key="1">
    <source>
        <dbReference type="EMBL" id="GAA0948581.1"/>
    </source>
</evidence>
<sequence length="56" mass="5396">MVTAQWARLPVAAAVPVRVLALFGGGDAGQGGDVVVQVAVGQSPRGVLVADVAAGA</sequence>
<proteinExistence type="predicted"/>
<name>A0ABN1QWX7_9ACTN</name>
<dbReference type="Proteomes" id="UP001501578">
    <property type="component" value="Unassembled WGS sequence"/>
</dbReference>